<dbReference type="GO" id="GO:0007018">
    <property type="term" value="P:microtubule-based movement"/>
    <property type="evidence" value="ECO:0007669"/>
    <property type="project" value="InterPro"/>
</dbReference>
<feature type="region of interest" description="Disordered" evidence="13">
    <location>
        <begin position="421"/>
        <end position="527"/>
    </location>
</feature>
<dbReference type="FunFam" id="3.40.850.10:FF:000019">
    <property type="entry name" value="Kinesin-like protein KIN-5D"/>
    <property type="match status" value="1"/>
</dbReference>
<keyword evidence="8" id="KW-0206">Cytoskeleton</keyword>
<dbReference type="OMA" id="ANWFETF"/>
<feature type="compositionally biased region" description="Acidic residues" evidence="13">
    <location>
        <begin position="462"/>
        <end position="486"/>
    </location>
</feature>
<dbReference type="GO" id="GO:0003777">
    <property type="term" value="F:microtubule motor activity"/>
    <property type="evidence" value="ECO:0007669"/>
    <property type="project" value="InterPro"/>
</dbReference>
<feature type="binding site" evidence="10">
    <location>
        <begin position="86"/>
        <end position="93"/>
    </location>
    <ligand>
        <name>ATP</name>
        <dbReference type="ChEBI" id="CHEBI:30616"/>
    </ligand>
</feature>
<keyword evidence="2" id="KW-0963">Cytoplasm</keyword>
<feature type="compositionally biased region" description="Polar residues" evidence="13">
    <location>
        <begin position="586"/>
        <end position="601"/>
    </location>
</feature>
<dbReference type="AlphaFoldDB" id="A0A058ZGL3"/>
<evidence type="ECO:0000256" key="4">
    <source>
        <dbReference type="ARBA" id="ARBA00022741"/>
    </source>
</evidence>
<evidence type="ECO:0000256" key="8">
    <source>
        <dbReference type="ARBA" id="ARBA00023212"/>
    </source>
</evidence>
<dbReference type="InterPro" id="IPR027640">
    <property type="entry name" value="Kinesin-like_fam"/>
</dbReference>
<evidence type="ECO:0000256" key="9">
    <source>
        <dbReference type="ARBA" id="ARBA00034704"/>
    </source>
</evidence>
<evidence type="ECO:0000256" key="12">
    <source>
        <dbReference type="SAM" id="Coils"/>
    </source>
</evidence>
<dbReference type="RefSeq" id="XP_009492774.1">
    <property type="nucleotide sequence ID" value="XM_009494499.1"/>
</dbReference>
<keyword evidence="6 12" id="KW-0175">Coiled coil</keyword>
<feature type="compositionally biased region" description="Low complexity" evidence="13">
    <location>
        <begin position="797"/>
        <end position="844"/>
    </location>
</feature>
<evidence type="ECO:0000313" key="16">
    <source>
        <dbReference type="Proteomes" id="UP000030693"/>
    </source>
</evidence>
<proteinExistence type="inferred from homology"/>
<dbReference type="PROSITE" id="PS50067">
    <property type="entry name" value="KINESIN_MOTOR_2"/>
    <property type="match status" value="1"/>
</dbReference>
<keyword evidence="5 10" id="KW-0067">ATP-binding</keyword>
<dbReference type="CDD" id="cd01369">
    <property type="entry name" value="KISc_KHC_KIF5"/>
    <property type="match status" value="1"/>
</dbReference>
<dbReference type="GO" id="GO:0007010">
    <property type="term" value="P:cytoskeleton organization"/>
    <property type="evidence" value="ECO:0007669"/>
    <property type="project" value="UniProtKB-ARBA"/>
</dbReference>
<evidence type="ECO:0000259" key="14">
    <source>
        <dbReference type="PROSITE" id="PS50067"/>
    </source>
</evidence>
<organism evidence="15">
    <name type="scientific">Fonticula alba</name>
    <name type="common">Slime mold</name>
    <dbReference type="NCBI Taxonomy" id="691883"/>
    <lineage>
        <taxon>Eukaryota</taxon>
        <taxon>Rotosphaerida</taxon>
        <taxon>Fonticulaceae</taxon>
        <taxon>Fonticula</taxon>
    </lineage>
</organism>
<evidence type="ECO:0000256" key="13">
    <source>
        <dbReference type="SAM" id="MobiDB-lite"/>
    </source>
</evidence>
<evidence type="ECO:0000313" key="15">
    <source>
        <dbReference type="EMBL" id="KCV73073.1"/>
    </source>
</evidence>
<feature type="region of interest" description="Disordered" evidence="13">
    <location>
        <begin position="870"/>
        <end position="910"/>
    </location>
</feature>
<sequence length="910" mass="95196">MSGSNIKVICRFRPENKIEKAQNAGLCVEFPNDTSVTVNHSRGKNTFHYDRVFDWTASQKDVFELGAKAVIQDVMNGYNGTIFAYGQTGSGKTFTMQGPEIPVSVMQAALEGGDLGDFAGYDPELRGLAPRVVEAIFEAIASAPPTMEFTVSCSYLEIYMERVRDLLDPKKDNLSIHEHPGRGIFVKDLTGIYVASAMESLNVMEIGANNRAVSATNMNAESSRSHAIFSLTITQRNTTTQSSKVGRLYLVDLAGSEAVNKTGAAGQLLQEAKTINKSLTMLGMVINALADKKSTHIPYRDSKLTRILQESLGGNSRTTLIINASPSSYNDAETLSTLRFGARAKTVENKATANVELSPQELRRMLKAARDQLKIITAKLAIADAELAVWRSGGSAAEAEAAAEAAKQAAGDLATASVDGAGAGAAAPPSPPASVLLDSEMSSSSSSGVSPSSSSQTSPLAQEEEEEEEEDEDREQEEAEAEDEPQPDAGDAELFSPFESPPMASTSPELGNMEDEESTAAAVRDSDEVISLRARVAELEQELLEARAAKEADAAAAAAAALDHSAPGSRVSSRPSSPTPEAVVDDSTSTPGHQLSPSPSTAEDLAESASSTSVASAGAGSPPGGRAAAPAGASTSPSMPSLDEISALASASRAAAAAAASADGSQKTQPTDIHELNRYAEELQHIQSRLLEMLLANREQLQREREAHSRRLNRRDQKISALEAHAKKLLSRCETSERRRVYETELYKKAVSQFENRIRHYYVSGEYRRPPKDETGLVSPAASRVARPIRGGGGATPSGTAAGMTTKPLSGQGTSAAGSSAAAGAGSAGSAAGPSGSQPAATSGQQQAELTSAFFANWFETFKENSSVSRAAVAAAAAAAKPPATTAPSRPAPAPPTDAGASLSGPEATH</sequence>
<evidence type="ECO:0000256" key="7">
    <source>
        <dbReference type="ARBA" id="ARBA00023175"/>
    </source>
</evidence>
<evidence type="ECO:0000256" key="2">
    <source>
        <dbReference type="ARBA" id="ARBA00022490"/>
    </source>
</evidence>
<keyword evidence="3 11" id="KW-0493">Microtubule</keyword>
<dbReference type="SUPFAM" id="SSF52540">
    <property type="entry name" value="P-loop containing nucleoside triphosphate hydrolases"/>
    <property type="match status" value="1"/>
</dbReference>
<dbReference type="Pfam" id="PF00225">
    <property type="entry name" value="Kinesin"/>
    <property type="match status" value="1"/>
</dbReference>
<comment type="subcellular location">
    <subcellularLocation>
        <location evidence="1">Cytoplasm</location>
        <location evidence="1">Cytoskeleton</location>
    </subcellularLocation>
</comment>
<dbReference type="GO" id="GO:0008017">
    <property type="term" value="F:microtubule binding"/>
    <property type="evidence" value="ECO:0007669"/>
    <property type="project" value="InterPro"/>
</dbReference>
<feature type="compositionally biased region" description="Low complexity" evidence="13">
    <location>
        <begin position="871"/>
        <end position="889"/>
    </location>
</feature>
<name>A0A058ZGL3_FONAL</name>
<dbReference type="InterPro" id="IPR036961">
    <property type="entry name" value="Kinesin_motor_dom_sf"/>
</dbReference>
<gene>
    <name evidence="15" type="ORF">H696_00619</name>
</gene>
<feature type="domain" description="Kinesin motor" evidence="14">
    <location>
        <begin position="5"/>
        <end position="347"/>
    </location>
</feature>
<dbReference type="STRING" id="691883.A0A058ZGL3"/>
<feature type="region of interest" description="Disordered" evidence="13">
    <location>
        <begin position="767"/>
        <end position="847"/>
    </location>
</feature>
<protein>
    <recommendedName>
        <fullName evidence="11">Kinesin-like protein</fullName>
    </recommendedName>
</protein>
<dbReference type="PANTHER" id="PTHR47968">
    <property type="entry name" value="CENTROMERE PROTEIN E"/>
    <property type="match status" value="1"/>
</dbReference>
<feature type="compositionally biased region" description="Low complexity" evidence="13">
    <location>
        <begin position="607"/>
        <end position="662"/>
    </location>
</feature>
<accession>A0A058ZGL3</accession>
<evidence type="ECO:0000256" key="10">
    <source>
        <dbReference type="PROSITE-ProRule" id="PRU00283"/>
    </source>
</evidence>
<feature type="compositionally biased region" description="Low complexity" evidence="13">
    <location>
        <begin position="554"/>
        <end position="580"/>
    </location>
</feature>
<dbReference type="EMBL" id="KB932201">
    <property type="protein sequence ID" value="KCV73073.1"/>
    <property type="molecule type" value="Genomic_DNA"/>
</dbReference>
<feature type="region of interest" description="Disordered" evidence="13">
    <location>
        <begin position="548"/>
        <end position="671"/>
    </location>
</feature>
<feature type="coiled-coil region" evidence="12">
    <location>
        <begin position="691"/>
        <end position="739"/>
    </location>
</feature>
<dbReference type="SMART" id="SM00129">
    <property type="entry name" value="KISc"/>
    <property type="match status" value="1"/>
</dbReference>
<evidence type="ECO:0000256" key="6">
    <source>
        <dbReference type="ARBA" id="ARBA00023054"/>
    </source>
</evidence>
<comment type="similarity">
    <text evidence="9">Belongs to the TRAFAC class myosin-kinesin ATPase superfamily. Kinesin family. KIN-5/BimC subfamily.</text>
</comment>
<dbReference type="Proteomes" id="UP000030693">
    <property type="component" value="Unassembled WGS sequence"/>
</dbReference>
<dbReference type="GO" id="GO:0005524">
    <property type="term" value="F:ATP binding"/>
    <property type="evidence" value="ECO:0007669"/>
    <property type="project" value="UniProtKB-UniRule"/>
</dbReference>
<feature type="compositionally biased region" description="Low complexity" evidence="13">
    <location>
        <begin position="421"/>
        <end position="458"/>
    </location>
</feature>
<evidence type="ECO:0000256" key="1">
    <source>
        <dbReference type="ARBA" id="ARBA00004245"/>
    </source>
</evidence>
<evidence type="ECO:0000256" key="11">
    <source>
        <dbReference type="RuleBase" id="RU000394"/>
    </source>
</evidence>
<evidence type="ECO:0000256" key="5">
    <source>
        <dbReference type="ARBA" id="ARBA00022840"/>
    </source>
</evidence>
<dbReference type="OrthoDB" id="3176171at2759"/>
<keyword evidence="4 10" id="KW-0547">Nucleotide-binding</keyword>
<dbReference type="PRINTS" id="PR00380">
    <property type="entry name" value="KINESINHEAVY"/>
</dbReference>
<dbReference type="PROSITE" id="PS00411">
    <property type="entry name" value="KINESIN_MOTOR_1"/>
    <property type="match status" value="1"/>
</dbReference>
<keyword evidence="16" id="KW-1185">Reference proteome</keyword>
<dbReference type="InterPro" id="IPR001752">
    <property type="entry name" value="Kinesin_motor_dom"/>
</dbReference>
<keyword evidence="7 10" id="KW-0505">Motor protein</keyword>
<dbReference type="GO" id="GO:0005874">
    <property type="term" value="C:microtubule"/>
    <property type="evidence" value="ECO:0007669"/>
    <property type="project" value="UniProtKB-KW"/>
</dbReference>
<reference evidence="15" key="1">
    <citation type="submission" date="2013-04" db="EMBL/GenBank/DDBJ databases">
        <title>The Genome Sequence of Fonticula alba ATCC 38817.</title>
        <authorList>
            <consortium name="The Broad Institute Genomics Platform"/>
            <person name="Russ C."/>
            <person name="Cuomo C."/>
            <person name="Burger G."/>
            <person name="Gray M.W."/>
            <person name="Holland P.W.H."/>
            <person name="King N."/>
            <person name="Lang F.B.F."/>
            <person name="Roger A.J."/>
            <person name="Ruiz-Trillo I."/>
            <person name="Brown M."/>
            <person name="Walker B."/>
            <person name="Young S."/>
            <person name="Zeng Q."/>
            <person name="Gargeya S."/>
            <person name="Fitzgerald M."/>
            <person name="Haas B."/>
            <person name="Abouelleil A."/>
            <person name="Allen A.W."/>
            <person name="Alvarado L."/>
            <person name="Arachchi H.M."/>
            <person name="Berlin A.M."/>
            <person name="Chapman S.B."/>
            <person name="Gainer-Dewar J."/>
            <person name="Goldberg J."/>
            <person name="Griggs A."/>
            <person name="Gujja S."/>
            <person name="Hansen M."/>
            <person name="Howarth C."/>
            <person name="Imamovic A."/>
            <person name="Ireland A."/>
            <person name="Larimer J."/>
            <person name="McCowan C."/>
            <person name="Murphy C."/>
            <person name="Pearson M."/>
            <person name="Poon T.W."/>
            <person name="Priest M."/>
            <person name="Roberts A."/>
            <person name="Saif S."/>
            <person name="Shea T."/>
            <person name="Sisk P."/>
            <person name="Sykes S."/>
            <person name="Wortman J."/>
            <person name="Nusbaum C."/>
            <person name="Birren B."/>
        </authorList>
    </citation>
    <scope>NUCLEOTIDE SEQUENCE [LARGE SCALE GENOMIC DNA]</scope>
    <source>
        <strain evidence="15">ATCC 38817</strain>
    </source>
</reference>
<dbReference type="InterPro" id="IPR027417">
    <property type="entry name" value="P-loop_NTPase"/>
</dbReference>
<dbReference type="PANTHER" id="PTHR47968:SF75">
    <property type="entry name" value="CENTROMERE-ASSOCIATED PROTEIN E"/>
    <property type="match status" value="1"/>
</dbReference>
<dbReference type="InterPro" id="IPR019821">
    <property type="entry name" value="Kinesin_motor_CS"/>
</dbReference>
<dbReference type="eggNOG" id="KOG0240">
    <property type="taxonomic scope" value="Eukaryota"/>
</dbReference>
<dbReference type="GeneID" id="20525344"/>
<evidence type="ECO:0000256" key="3">
    <source>
        <dbReference type="ARBA" id="ARBA00022701"/>
    </source>
</evidence>
<dbReference type="Gene3D" id="3.40.850.10">
    <property type="entry name" value="Kinesin motor domain"/>
    <property type="match status" value="1"/>
</dbReference>